<keyword evidence="1" id="KW-1133">Transmembrane helix</keyword>
<dbReference type="Pfam" id="PF00498">
    <property type="entry name" value="FHA"/>
    <property type="match status" value="1"/>
</dbReference>
<evidence type="ECO:0000313" key="4">
    <source>
        <dbReference type="Proteomes" id="UP000190341"/>
    </source>
</evidence>
<dbReference type="SUPFAM" id="SSF49879">
    <property type="entry name" value="SMAD/FHA domain"/>
    <property type="match status" value="1"/>
</dbReference>
<dbReference type="Gene3D" id="2.60.200.20">
    <property type="match status" value="1"/>
</dbReference>
<proteinExistence type="predicted"/>
<dbReference type="InterPro" id="IPR000253">
    <property type="entry name" value="FHA_dom"/>
</dbReference>
<sequence length="264" mass="28039">MENLRINFSNRAQPDRPLGMGVHRVVREATGHVGVGDQLQGALLARLCVDRRGLWLQVPAGMRGVHVNGRPVQRMAQLRAGDAIYVDGVELLLQAGSLPAGTPLGAAGQNDPRVVLRGVGGKYHGRSIALVKPCLVGRSRDAGIRIDDPLFGERHAQLELHGDRVLLKDLGSAEGSWVNGVAVRDAVLQAGDQVAFDGQHRFVVEVPWTTPPALSDNDEVEEADARAPAASAVARGTGRRWPWLLLAALLLGAAISALLLFGAG</sequence>
<dbReference type="SMART" id="SM00240">
    <property type="entry name" value="FHA"/>
    <property type="match status" value="1"/>
</dbReference>
<keyword evidence="4" id="KW-1185">Reference proteome</keyword>
<feature type="transmembrane region" description="Helical" evidence="1">
    <location>
        <begin position="243"/>
        <end position="263"/>
    </location>
</feature>
<evidence type="ECO:0000313" key="3">
    <source>
        <dbReference type="EMBL" id="SKC80931.1"/>
    </source>
</evidence>
<keyword evidence="1" id="KW-0472">Membrane</keyword>
<keyword evidence="1" id="KW-0812">Transmembrane</keyword>
<accession>A0A1T5LY78</accession>
<reference evidence="3 4" key="1">
    <citation type="submission" date="2017-02" db="EMBL/GenBank/DDBJ databases">
        <authorList>
            <person name="Peterson S.W."/>
        </authorList>
    </citation>
    <scope>NUCLEOTIDE SEQUENCE [LARGE SCALE GENOMIC DNA]</scope>
    <source>
        <strain evidence="3 4">P15</strain>
    </source>
</reference>
<organism evidence="3 4">
    <name type="scientific">Pseudoxanthomonas indica</name>
    <dbReference type="NCBI Taxonomy" id="428993"/>
    <lineage>
        <taxon>Bacteria</taxon>
        <taxon>Pseudomonadati</taxon>
        <taxon>Pseudomonadota</taxon>
        <taxon>Gammaproteobacteria</taxon>
        <taxon>Lysobacterales</taxon>
        <taxon>Lysobacteraceae</taxon>
        <taxon>Pseudoxanthomonas</taxon>
    </lineage>
</organism>
<dbReference type="CDD" id="cd00060">
    <property type="entry name" value="FHA"/>
    <property type="match status" value="1"/>
</dbReference>
<feature type="domain" description="FHA" evidence="2">
    <location>
        <begin position="134"/>
        <end position="183"/>
    </location>
</feature>
<dbReference type="PROSITE" id="PS50006">
    <property type="entry name" value="FHA_DOMAIN"/>
    <property type="match status" value="1"/>
</dbReference>
<dbReference type="OrthoDB" id="5801518at2"/>
<dbReference type="RefSeq" id="WP_079725943.1">
    <property type="nucleotide sequence ID" value="NZ_BMCL01000001.1"/>
</dbReference>
<dbReference type="STRING" id="428993.SAMN06296058_3412"/>
<name>A0A1T5LY78_9GAMM</name>
<evidence type="ECO:0000259" key="2">
    <source>
        <dbReference type="PROSITE" id="PS50006"/>
    </source>
</evidence>
<protein>
    <submittedName>
        <fullName evidence="3">Forkhead associated (FHA) domain, binds pSer, pThr, pTyr</fullName>
    </submittedName>
</protein>
<dbReference type="Proteomes" id="UP000190341">
    <property type="component" value="Unassembled WGS sequence"/>
</dbReference>
<evidence type="ECO:0000256" key="1">
    <source>
        <dbReference type="SAM" id="Phobius"/>
    </source>
</evidence>
<dbReference type="EMBL" id="FUZV01000002">
    <property type="protein sequence ID" value="SKC80931.1"/>
    <property type="molecule type" value="Genomic_DNA"/>
</dbReference>
<dbReference type="InterPro" id="IPR008984">
    <property type="entry name" value="SMAD_FHA_dom_sf"/>
</dbReference>
<dbReference type="AlphaFoldDB" id="A0A1T5LY78"/>
<gene>
    <name evidence="3" type="ORF">SAMN06296058_3412</name>
</gene>